<dbReference type="SMART" id="SM00034">
    <property type="entry name" value="CLECT"/>
    <property type="match status" value="1"/>
</dbReference>
<dbReference type="InterPro" id="IPR001304">
    <property type="entry name" value="C-type_lectin-like"/>
</dbReference>
<dbReference type="Pfam" id="PF00059">
    <property type="entry name" value="Lectin_C"/>
    <property type="match status" value="1"/>
</dbReference>
<dbReference type="STRING" id="161767.ENSAPEP00000024182"/>
<dbReference type="PANTHER" id="PTHR45784">
    <property type="entry name" value="C-TYPE LECTIN DOMAIN FAMILY 20 MEMBER A-RELATED"/>
    <property type="match status" value="1"/>
</dbReference>
<proteinExistence type="predicted"/>
<dbReference type="InterPro" id="IPR016186">
    <property type="entry name" value="C-type_lectin-like/link_sf"/>
</dbReference>
<dbReference type="InterPro" id="IPR016187">
    <property type="entry name" value="CTDL_fold"/>
</dbReference>
<reference evidence="2" key="2">
    <citation type="submission" date="2025-08" db="UniProtKB">
        <authorList>
            <consortium name="Ensembl"/>
        </authorList>
    </citation>
    <scope>IDENTIFICATION</scope>
</reference>
<accession>A0A3P8TM99</accession>
<reference evidence="2 3" key="1">
    <citation type="submission" date="2018-03" db="EMBL/GenBank/DDBJ databases">
        <title>Finding Nemo's genes: A chromosome-scale reference assembly of the genome of the orange clownfish Amphiprion percula.</title>
        <authorList>
            <person name="Lehmann R."/>
        </authorList>
    </citation>
    <scope>NUCLEOTIDE SEQUENCE</scope>
</reference>
<feature type="domain" description="C-type lectin" evidence="1">
    <location>
        <begin position="48"/>
        <end position="160"/>
    </location>
</feature>
<evidence type="ECO:0000259" key="1">
    <source>
        <dbReference type="PROSITE" id="PS50041"/>
    </source>
</evidence>
<dbReference type="Proteomes" id="UP000265080">
    <property type="component" value="Chromosome 23"/>
</dbReference>
<dbReference type="GeneTree" id="ENSGT00940000177540"/>
<dbReference type="Ensembl" id="ENSAPET00000024814.1">
    <property type="protein sequence ID" value="ENSAPEP00000024182.1"/>
    <property type="gene ID" value="ENSAPEG00000017192.1"/>
</dbReference>
<keyword evidence="3" id="KW-1185">Reference proteome</keyword>
<sequence length="189" mass="21693">IFGLWEEAGVPGENPRMHRENMQTPCRKIPGKPGREPGIFSLQGESANHYHEFAFYSEKSSWEDSLEWCRKRHTNMASVRTDEENLKIVDMIKTWTGFFGVHNEAWIGLFRDAWMWSDGGKTSFRFWLRGATSGGNCASIAGNQQGRWVALNCNQKKMVIKMKLNSDVDLSDSKTSDILLKKVQKYLIK</sequence>
<dbReference type="Gene3D" id="3.10.100.10">
    <property type="entry name" value="Mannose-Binding Protein A, subunit A"/>
    <property type="match status" value="1"/>
</dbReference>
<dbReference type="PANTHER" id="PTHR45784:SF3">
    <property type="entry name" value="C-TYPE LECTIN DOMAIN FAMILY 4 MEMBER K-LIKE-RELATED"/>
    <property type="match status" value="1"/>
</dbReference>
<protein>
    <recommendedName>
        <fullName evidence="1">C-type lectin domain-containing protein</fullName>
    </recommendedName>
</protein>
<organism evidence="2 3">
    <name type="scientific">Amphiprion percula</name>
    <name type="common">Orange clownfish</name>
    <name type="synonym">Lutjanus percula</name>
    <dbReference type="NCBI Taxonomy" id="161767"/>
    <lineage>
        <taxon>Eukaryota</taxon>
        <taxon>Metazoa</taxon>
        <taxon>Chordata</taxon>
        <taxon>Craniata</taxon>
        <taxon>Vertebrata</taxon>
        <taxon>Euteleostomi</taxon>
        <taxon>Actinopterygii</taxon>
        <taxon>Neopterygii</taxon>
        <taxon>Teleostei</taxon>
        <taxon>Neoteleostei</taxon>
        <taxon>Acanthomorphata</taxon>
        <taxon>Ovalentaria</taxon>
        <taxon>Pomacentridae</taxon>
        <taxon>Amphiprion</taxon>
    </lineage>
</organism>
<dbReference type="AlphaFoldDB" id="A0A3P8TM99"/>
<evidence type="ECO:0000313" key="2">
    <source>
        <dbReference type="Ensembl" id="ENSAPEP00000024182.1"/>
    </source>
</evidence>
<dbReference type="PROSITE" id="PS50041">
    <property type="entry name" value="C_TYPE_LECTIN_2"/>
    <property type="match status" value="1"/>
</dbReference>
<name>A0A3P8TM99_AMPPE</name>
<dbReference type="SUPFAM" id="SSF56436">
    <property type="entry name" value="C-type lectin-like"/>
    <property type="match status" value="1"/>
</dbReference>
<evidence type="ECO:0000313" key="3">
    <source>
        <dbReference type="Proteomes" id="UP000265080"/>
    </source>
</evidence>
<reference evidence="2" key="3">
    <citation type="submission" date="2025-09" db="UniProtKB">
        <authorList>
            <consortium name="Ensembl"/>
        </authorList>
    </citation>
    <scope>IDENTIFICATION</scope>
</reference>